<keyword evidence="3" id="KW-0472">Membrane</keyword>
<dbReference type="Proteomes" id="UP000008142">
    <property type="component" value="Unassembled WGS sequence"/>
</dbReference>
<feature type="transmembrane region" description="Helical" evidence="3">
    <location>
        <begin position="120"/>
        <end position="138"/>
    </location>
</feature>
<accession>F0UQM1</accession>
<dbReference type="AlphaFoldDB" id="F0UQM1"/>
<dbReference type="PANTHER" id="PTHR12475:SF4">
    <property type="entry name" value="PROTEIN THEM6"/>
    <property type="match status" value="1"/>
</dbReference>
<keyword evidence="3" id="KW-0812">Transmembrane</keyword>
<evidence type="ECO:0000313" key="5">
    <source>
        <dbReference type="Proteomes" id="UP000008142"/>
    </source>
</evidence>
<protein>
    <submittedName>
        <fullName evidence="4">Capsule polysaccharide biosynthesis protein</fullName>
    </submittedName>
</protein>
<dbReference type="PANTHER" id="PTHR12475">
    <property type="match status" value="1"/>
</dbReference>
<dbReference type="SUPFAM" id="SSF54637">
    <property type="entry name" value="Thioesterase/thiol ester dehydrase-isomerase"/>
    <property type="match status" value="1"/>
</dbReference>
<dbReference type="InterPro" id="IPR029069">
    <property type="entry name" value="HotDog_dom_sf"/>
</dbReference>
<dbReference type="OMA" id="TWERTEN"/>
<reference evidence="5" key="1">
    <citation type="submission" date="2008-07" db="EMBL/GenBank/DDBJ databases">
        <title>Annotation of Ajellomyces capsulatus strain H88.</title>
        <authorList>
            <person name="Champion M."/>
            <person name="Cuomo C."/>
            <person name="Ma L.-J."/>
            <person name="Henn M.R."/>
            <person name="Sil A."/>
            <person name="Goldman B."/>
            <person name="Young S.K."/>
            <person name="Kodira C.D."/>
            <person name="Zeng Q."/>
            <person name="Koehrsen M."/>
            <person name="Alvarado L."/>
            <person name="Berlin A."/>
            <person name="Borenstein D."/>
            <person name="Chen Z."/>
            <person name="Engels R."/>
            <person name="Freedman E."/>
            <person name="Gellesch M."/>
            <person name="Goldberg J."/>
            <person name="Griggs A."/>
            <person name="Gujja S."/>
            <person name="Heiman D."/>
            <person name="Hepburn T."/>
            <person name="Howarth C."/>
            <person name="Jen D."/>
            <person name="Larson L."/>
            <person name="Lewis B."/>
            <person name="Mehta T."/>
            <person name="Park D."/>
            <person name="Pearson M."/>
            <person name="Roberts A."/>
            <person name="Saif S."/>
            <person name="Shea T."/>
            <person name="Shenoy N."/>
            <person name="Sisk P."/>
            <person name="Stolte C."/>
            <person name="Sykes S."/>
            <person name="Walk T."/>
            <person name="White J."/>
            <person name="Yandava C."/>
            <person name="Klein B."/>
            <person name="McEwen J.G."/>
            <person name="Puccia R."/>
            <person name="Goldman G.H."/>
            <person name="Felipe M.S."/>
            <person name="Nino-Vega G."/>
            <person name="San-Blas G."/>
            <person name="Taylor J."/>
            <person name="Mendoza L."/>
            <person name="Galagan J."/>
            <person name="Nusbaum C."/>
            <person name="Birren B."/>
        </authorList>
    </citation>
    <scope>NUCLEOTIDE SEQUENCE [LARGE SCALE GENOMIC DNA]</scope>
    <source>
        <strain evidence="5">H88</strain>
    </source>
</reference>
<name>F0UQM1_AJEC8</name>
<dbReference type="HOGENOM" id="CLU_581331_0_0_1"/>
<sequence length="470" mass="53820">MKPSQFTIPPEFQAELRHVEPLDARTDEEIISSLNVFTPVESEKNIWAYWHSGIKSMPGWCKRNVVNWSRLCGPSWTIRVLDNIPDSPNHALKYIPRTCFRKHLSKGLWRARTPANIARTFYAALVCISMGVYIWTWGTCLFRSLDQLCWSILADDSSPRNVAVPYWTQLTEHRVLQPHFCYCAPGLELEESAFRVEFRIWHAMILHLFIRKFHSHTPDKLFHPVICESHVSIGEVDYRLHKSNSTYLADLDITRSHLVSHLVAKSGHLAAHNAKTRFVMDPSNPAKPARGSFNIGIGGVHCSFKREIKPYQKYEMWSRILTWDRKWLYIVTHFVEKGAVRPRSWDAENYGRTRSTPGKPADWEKKIFATAVTTYVFKLGRLTIHPAVMLGGSGLLPERPGGWTSDAATNGGASELLGDGDTKRSEWTWERTENERRRGLEYARHFAAMDDLYGFFDGGEDGAMGRFPLG</sequence>
<organism evidence="5">
    <name type="scientific">Ajellomyces capsulatus (strain H88)</name>
    <name type="common">Darling's disease fungus</name>
    <name type="synonym">Histoplasma capsulatum</name>
    <dbReference type="NCBI Taxonomy" id="544711"/>
    <lineage>
        <taxon>Eukaryota</taxon>
        <taxon>Fungi</taxon>
        <taxon>Dikarya</taxon>
        <taxon>Ascomycota</taxon>
        <taxon>Pezizomycotina</taxon>
        <taxon>Eurotiomycetes</taxon>
        <taxon>Eurotiomycetidae</taxon>
        <taxon>Onygenales</taxon>
        <taxon>Ajellomycetaceae</taxon>
        <taxon>Histoplasma</taxon>
    </lineage>
</organism>
<dbReference type="VEuPathDB" id="FungiDB:I7I53_10836"/>
<gene>
    <name evidence="4" type="ORF">HCEG_07413</name>
</gene>
<comment type="similarity">
    <text evidence="1">Belongs to the lcsJ thioesterase family.</text>
</comment>
<proteinExistence type="inferred from homology"/>
<evidence type="ECO:0000256" key="3">
    <source>
        <dbReference type="SAM" id="Phobius"/>
    </source>
</evidence>
<evidence type="ECO:0000256" key="2">
    <source>
        <dbReference type="SAM" id="MobiDB-lite"/>
    </source>
</evidence>
<feature type="region of interest" description="Disordered" evidence="2">
    <location>
        <begin position="401"/>
        <end position="425"/>
    </location>
</feature>
<evidence type="ECO:0000313" key="4">
    <source>
        <dbReference type="EMBL" id="EGC48198.1"/>
    </source>
</evidence>
<evidence type="ECO:0000256" key="1">
    <source>
        <dbReference type="ARBA" id="ARBA00038476"/>
    </source>
</evidence>
<keyword evidence="3" id="KW-1133">Transmembrane helix</keyword>
<dbReference type="EMBL" id="DS990641">
    <property type="protein sequence ID" value="EGC48198.1"/>
    <property type="molecule type" value="Genomic_DNA"/>
</dbReference>
<dbReference type="OrthoDB" id="265761at2759"/>
<dbReference type="InterPro" id="IPR051490">
    <property type="entry name" value="THEM6_lcsJ_thioesterase"/>
</dbReference>
<dbReference type="Pfam" id="PF13279">
    <property type="entry name" value="4HBT_2"/>
    <property type="match status" value="1"/>
</dbReference>